<accession>A0A9E7Y6Z1</accession>
<protein>
    <submittedName>
        <fullName evidence="2">PP31/39K</fullName>
    </submittedName>
</protein>
<keyword evidence="3" id="KW-1185">Reference proteome</keyword>
<evidence type="ECO:0000313" key="2">
    <source>
        <dbReference type="EMBL" id="UZE89783.1"/>
    </source>
</evidence>
<name>A0A9E7Y6Z1_9ABAC</name>
<evidence type="ECO:0000256" key="1">
    <source>
        <dbReference type="SAM" id="MobiDB-lite"/>
    </source>
</evidence>
<reference evidence="2" key="1">
    <citation type="journal article" date="2022" name="Viruses">
        <title>The Parapoynx stagnalis Nucleopolyhedrovirus (PastNPV), a Divergent Member of the Alphabaculovirus Group I Clade, Encodes a Homolog of Ran GTPase.</title>
        <authorList>
            <person name="Harrison R.L."/>
            <person name="Rowley D.L."/>
        </authorList>
    </citation>
    <scope>NUCLEOTIDE SEQUENCE</scope>
    <source>
        <strain evidence="2">BCIPV-473</strain>
    </source>
</reference>
<sequence length="271" mass="31626">MVNLTKNVLESNINKINNNENNVFHRLDNSQYNKTNMDQMYKFINMIEKKKFHYTLLVTPLLFDERKLTKRNKKVISNNKFILFNSWYTKIKQADWPVTRVMWELVKNTQELNDFVFVFDYIEKLCKKMAQRTSSSASSSSDENTINKKKKKNNVINTNDLIENTGMKEQLYTEFYKVLNETFKNDIAPTYSSIYDGTLNQEFFTNAIRIFKTNALKLPAAPAPPVSRKRKNSGDTKKRAAPTKNRRATVASTTNNYTMVNDTTQDTEISE</sequence>
<dbReference type="Pfam" id="PF05311">
    <property type="entry name" value="Baculo_PP31"/>
    <property type="match status" value="1"/>
</dbReference>
<dbReference type="Proteomes" id="UP001264959">
    <property type="component" value="Segment"/>
</dbReference>
<feature type="compositionally biased region" description="Polar residues" evidence="1">
    <location>
        <begin position="250"/>
        <end position="271"/>
    </location>
</feature>
<dbReference type="InterPro" id="IPR007975">
    <property type="entry name" value="Baculo_pp39"/>
</dbReference>
<organism evidence="2 3">
    <name type="scientific">Parapoynx stagnalis nucleopolyhedrovirus</name>
    <dbReference type="NCBI Taxonomy" id="2993413"/>
    <lineage>
        <taxon>Viruses</taxon>
        <taxon>Viruses incertae sedis</taxon>
        <taxon>Naldaviricetes</taxon>
        <taxon>Lefavirales</taxon>
        <taxon>Baculoviridae</taxon>
        <taxon>Alphabaculovirus</taxon>
        <taxon>Alphabaculovirus pastagnalis</taxon>
    </lineage>
</organism>
<feature type="region of interest" description="Disordered" evidence="1">
    <location>
        <begin position="220"/>
        <end position="271"/>
    </location>
</feature>
<dbReference type="EMBL" id="ON704650">
    <property type="protein sequence ID" value="UZE89783.1"/>
    <property type="molecule type" value="Genomic_DNA"/>
</dbReference>
<evidence type="ECO:0000313" key="3">
    <source>
        <dbReference type="Proteomes" id="UP001264959"/>
    </source>
</evidence>
<proteinExistence type="predicted"/>